<dbReference type="InterPro" id="IPR049677">
    <property type="entry name" value="QatD"/>
</dbReference>
<dbReference type="GO" id="GO:0016788">
    <property type="term" value="F:hydrolase activity, acting on ester bonds"/>
    <property type="evidence" value="ECO:0007669"/>
    <property type="project" value="InterPro"/>
</dbReference>
<dbReference type="AlphaFoldDB" id="A0A450WVK5"/>
<dbReference type="Gene3D" id="3.20.20.140">
    <property type="entry name" value="Metal-dependent hydrolases"/>
    <property type="match status" value="1"/>
</dbReference>
<evidence type="ECO:0000256" key="1">
    <source>
        <dbReference type="PIRSR" id="PIRSR005902-1"/>
    </source>
</evidence>
<sequence length="262" mass="28664">MIDFHCHIDLYRNPQEVLAGIVRNRCSVLAVTTTPLAWEGTTALIGDTPGVHIAAGLHPELVASRHKEVDLLCDLISETKYVGEVGLDGSARHRSSLPLQVAVFERILQECERLGGKILSIHSRGAPQAVFDCLRLPDQRSTPVLHWFSGTIREVKMAINLGCWFSVGPAMLSTKKGRSLVAAMPKDRVLTETDGPFVSTAKGPLMPWCMKRVMSDLSSIWNCSVDEAQEQVAVNLMSLVGADSTLFPGFRSIKSDSSPEQQ</sequence>
<dbReference type="InterPro" id="IPR001130">
    <property type="entry name" value="TatD-like"/>
</dbReference>
<feature type="binding site" evidence="1">
    <location>
        <position position="5"/>
    </location>
    <ligand>
        <name>a divalent metal cation</name>
        <dbReference type="ChEBI" id="CHEBI:60240"/>
        <label>1</label>
    </ligand>
</feature>
<feature type="binding site" evidence="1">
    <location>
        <position position="146"/>
    </location>
    <ligand>
        <name>a divalent metal cation</name>
        <dbReference type="ChEBI" id="CHEBI:60240"/>
        <label>2</label>
    </ligand>
</feature>
<dbReference type="PIRSF" id="PIRSF005902">
    <property type="entry name" value="DNase_TatD"/>
    <property type="match status" value="1"/>
</dbReference>
<dbReference type="InterPro" id="IPR032466">
    <property type="entry name" value="Metal_Hydrolase"/>
</dbReference>
<dbReference type="Pfam" id="PF01026">
    <property type="entry name" value="TatD_DNase"/>
    <property type="match status" value="1"/>
</dbReference>
<evidence type="ECO:0000313" key="2">
    <source>
        <dbReference type="EMBL" id="VFK21103.1"/>
    </source>
</evidence>
<reference evidence="2" key="1">
    <citation type="submission" date="2019-02" db="EMBL/GenBank/DDBJ databases">
        <authorList>
            <person name="Gruber-Vodicka R. H."/>
            <person name="Seah K. B. B."/>
        </authorList>
    </citation>
    <scope>NUCLEOTIDE SEQUENCE</scope>
    <source>
        <strain evidence="2">BECK_S313</strain>
    </source>
</reference>
<dbReference type="SUPFAM" id="SSF51556">
    <property type="entry name" value="Metallo-dependent hydrolases"/>
    <property type="match status" value="1"/>
</dbReference>
<dbReference type="CDD" id="cd01310">
    <property type="entry name" value="TatD_DNAse"/>
    <property type="match status" value="1"/>
</dbReference>
<dbReference type="GO" id="GO:0046872">
    <property type="term" value="F:metal ion binding"/>
    <property type="evidence" value="ECO:0007669"/>
    <property type="project" value="UniProtKB-KW"/>
</dbReference>
<keyword evidence="1" id="KW-0479">Metal-binding</keyword>
<dbReference type="PANTHER" id="PTHR46124">
    <property type="entry name" value="D-AMINOACYL-TRNA DEACYLASE"/>
    <property type="match status" value="1"/>
</dbReference>
<feature type="binding site" evidence="1">
    <location>
        <position position="122"/>
    </location>
    <ligand>
        <name>a divalent metal cation</name>
        <dbReference type="ChEBI" id="CHEBI:60240"/>
        <label>2</label>
    </ligand>
</feature>
<protein>
    <submittedName>
        <fullName evidence="2">TatD DNase family protein</fullName>
    </submittedName>
</protein>
<dbReference type="EMBL" id="CAADFK010000237">
    <property type="protein sequence ID" value="VFK21103.1"/>
    <property type="molecule type" value="Genomic_DNA"/>
</dbReference>
<feature type="binding site" evidence="1">
    <location>
        <position position="194"/>
    </location>
    <ligand>
        <name>a divalent metal cation</name>
        <dbReference type="ChEBI" id="CHEBI:60240"/>
        <label>1</label>
    </ligand>
</feature>
<name>A0A450WVK5_9GAMM</name>
<proteinExistence type="predicted"/>
<feature type="binding site" evidence="1">
    <location>
        <position position="84"/>
    </location>
    <ligand>
        <name>a divalent metal cation</name>
        <dbReference type="ChEBI" id="CHEBI:60240"/>
        <label>1</label>
    </ligand>
</feature>
<accession>A0A450WVK5</accession>
<organism evidence="2">
    <name type="scientific">Candidatus Kentrum sp. LPFa</name>
    <dbReference type="NCBI Taxonomy" id="2126335"/>
    <lineage>
        <taxon>Bacteria</taxon>
        <taxon>Pseudomonadati</taxon>
        <taxon>Pseudomonadota</taxon>
        <taxon>Gammaproteobacteria</taxon>
        <taxon>Candidatus Kentrum</taxon>
    </lineage>
</organism>
<feature type="binding site" evidence="1">
    <location>
        <position position="7"/>
    </location>
    <ligand>
        <name>a divalent metal cation</name>
        <dbReference type="ChEBI" id="CHEBI:60240"/>
        <label>1</label>
    </ligand>
</feature>
<dbReference type="PANTHER" id="PTHR46124:SF2">
    <property type="entry name" value="D-AMINOACYL-TRNA DEACYLASE"/>
    <property type="match status" value="1"/>
</dbReference>
<dbReference type="NCBIfam" id="NF041926">
    <property type="entry name" value="QatD"/>
    <property type="match status" value="1"/>
</dbReference>
<gene>
    <name evidence="2" type="ORF">BECKLPF1236B_GA0070989_12371</name>
</gene>